<keyword evidence="3" id="KW-1185">Reference proteome</keyword>
<proteinExistence type="predicted"/>
<sequence>MPPIRTDKSHAKASYKNDKKRPSFSKMSVSISRVKPFAGPKWNCQAFLCCCVDPDPDRERFGLAELDFDTLKDLVRDDLNVCIGEDEEDEDGKNWCLVWYTFDSGQPGRVYDDMSFHCAVEDHRNAHKTIVQLYIIESKDAIKDLEA</sequence>
<name>A0ABR0T763_AURPU</name>
<organism evidence="2 3">
    <name type="scientific">Aureobasidium pullulans</name>
    <name type="common">Black yeast</name>
    <name type="synonym">Pullularia pullulans</name>
    <dbReference type="NCBI Taxonomy" id="5580"/>
    <lineage>
        <taxon>Eukaryota</taxon>
        <taxon>Fungi</taxon>
        <taxon>Dikarya</taxon>
        <taxon>Ascomycota</taxon>
        <taxon>Pezizomycotina</taxon>
        <taxon>Dothideomycetes</taxon>
        <taxon>Dothideomycetidae</taxon>
        <taxon>Dothideales</taxon>
        <taxon>Saccotheciaceae</taxon>
        <taxon>Aureobasidium</taxon>
    </lineage>
</organism>
<dbReference type="Proteomes" id="UP001341245">
    <property type="component" value="Unassembled WGS sequence"/>
</dbReference>
<feature type="region of interest" description="Disordered" evidence="1">
    <location>
        <begin position="1"/>
        <end position="22"/>
    </location>
</feature>
<protein>
    <submittedName>
        <fullName evidence="2">Uncharacterized protein</fullName>
    </submittedName>
</protein>
<accession>A0ABR0T763</accession>
<gene>
    <name evidence="2" type="ORF">QM012_004928</name>
</gene>
<dbReference type="EMBL" id="JASGXD010000020">
    <property type="protein sequence ID" value="KAK5999840.1"/>
    <property type="molecule type" value="Genomic_DNA"/>
</dbReference>
<evidence type="ECO:0000313" key="3">
    <source>
        <dbReference type="Proteomes" id="UP001341245"/>
    </source>
</evidence>
<comment type="caution">
    <text evidence="2">The sequence shown here is derived from an EMBL/GenBank/DDBJ whole genome shotgun (WGS) entry which is preliminary data.</text>
</comment>
<evidence type="ECO:0000313" key="2">
    <source>
        <dbReference type="EMBL" id="KAK5999840.1"/>
    </source>
</evidence>
<feature type="compositionally biased region" description="Basic and acidic residues" evidence="1">
    <location>
        <begin position="1"/>
        <end position="21"/>
    </location>
</feature>
<evidence type="ECO:0000256" key="1">
    <source>
        <dbReference type="SAM" id="MobiDB-lite"/>
    </source>
</evidence>
<reference evidence="2 3" key="1">
    <citation type="submission" date="2023-11" db="EMBL/GenBank/DDBJ databases">
        <title>Draft genome sequence and annotation of the polyextremotolerant black yeast-like fungus Aureobasidium pullulans NRRL 62042.</title>
        <authorList>
            <person name="Dielentheis-Frenken M.R.E."/>
            <person name="Wibberg D."/>
            <person name="Blank L.M."/>
            <person name="Tiso T."/>
        </authorList>
    </citation>
    <scope>NUCLEOTIDE SEQUENCE [LARGE SCALE GENOMIC DNA]</scope>
    <source>
        <strain evidence="2 3">NRRL 62042</strain>
    </source>
</reference>